<accession>A0A7C9MV23</accession>
<proteinExistence type="predicted"/>
<dbReference type="Proteomes" id="UP000480350">
    <property type="component" value="Unassembled WGS sequence"/>
</dbReference>
<evidence type="ECO:0000313" key="3">
    <source>
        <dbReference type="Proteomes" id="UP000480350"/>
    </source>
</evidence>
<sequence length="71" mass="8172">MSAMDIFSRQTTARPNRVAGLVGELNERVQRYKTYRRTLDELDSLSDRELMDLGLSRSMIRAIAYRAAYDG</sequence>
<feature type="domain" description="YjiS-like" evidence="1">
    <location>
        <begin position="27"/>
        <end position="61"/>
    </location>
</feature>
<dbReference type="EMBL" id="WUPT01000001">
    <property type="protein sequence ID" value="MXQ06534.1"/>
    <property type="molecule type" value="Genomic_DNA"/>
</dbReference>
<comment type="caution">
    <text evidence="2">The sequence shown here is derived from an EMBL/GenBank/DDBJ whole genome shotgun (WGS) entry which is preliminary data.</text>
</comment>
<organism evidence="2 3">
    <name type="scientific">Kangsaoukella pontilimi</name>
    <dbReference type="NCBI Taxonomy" id="2691042"/>
    <lineage>
        <taxon>Bacteria</taxon>
        <taxon>Pseudomonadati</taxon>
        <taxon>Pseudomonadota</taxon>
        <taxon>Alphaproteobacteria</taxon>
        <taxon>Rhodobacterales</taxon>
        <taxon>Paracoccaceae</taxon>
        <taxon>Kangsaoukella</taxon>
    </lineage>
</organism>
<evidence type="ECO:0000259" key="1">
    <source>
        <dbReference type="Pfam" id="PF06568"/>
    </source>
</evidence>
<keyword evidence="3" id="KW-1185">Reference proteome</keyword>
<name>A0A7C9MV23_9RHOB</name>
<dbReference type="AlphaFoldDB" id="A0A7C9MV23"/>
<dbReference type="RefSeq" id="WP_160762466.1">
    <property type="nucleotide sequence ID" value="NZ_WUPT01000001.1"/>
</dbReference>
<dbReference type="Pfam" id="PF06568">
    <property type="entry name" value="YjiS-like"/>
    <property type="match status" value="1"/>
</dbReference>
<protein>
    <submittedName>
        <fullName evidence="2">DUF1127 domain-containing protein</fullName>
    </submittedName>
</protein>
<dbReference type="InterPro" id="IPR009506">
    <property type="entry name" value="YjiS-like"/>
</dbReference>
<evidence type="ECO:0000313" key="2">
    <source>
        <dbReference type="EMBL" id="MXQ06534.1"/>
    </source>
</evidence>
<reference evidence="2 3" key="1">
    <citation type="submission" date="2019-12" db="EMBL/GenBank/DDBJ databases">
        <authorList>
            <person name="Lee S.D."/>
        </authorList>
    </citation>
    <scope>NUCLEOTIDE SEQUENCE [LARGE SCALE GENOMIC DNA]</scope>
    <source>
        <strain evidence="2 3">GH1-50</strain>
    </source>
</reference>
<reference evidence="2 3" key="2">
    <citation type="submission" date="2020-03" db="EMBL/GenBank/DDBJ databases">
        <title>Kangsaoukella pontilimi gen. nov., sp. nov., a new member of the family Rhodobacteraceae isolated from a tidal mudflat.</title>
        <authorList>
            <person name="Kim I.S."/>
        </authorList>
    </citation>
    <scope>NUCLEOTIDE SEQUENCE [LARGE SCALE GENOMIC DNA]</scope>
    <source>
        <strain evidence="2 3">GH1-50</strain>
    </source>
</reference>
<gene>
    <name evidence="2" type="ORF">GQ651_01605</name>
</gene>